<reference evidence="1 2" key="1">
    <citation type="submission" date="2018-07" db="EMBL/GenBank/DDBJ databases">
        <title>New species, Clostridium PI-S10-A1B.</title>
        <authorList>
            <person name="Krishna G."/>
            <person name="Summeta K."/>
            <person name="Shikha S."/>
            <person name="Prabhu P.B."/>
            <person name="Suresh K."/>
        </authorList>
    </citation>
    <scope>NUCLEOTIDE SEQUENCE [LARGE SCALE GENOMIC DNA]</scope>
    <source>
        <strain evidence="1 2">PI-S10-A1B</strain>
    </source>
</reference>
<protein>
    <submittedName>
        <fullName evidence="1">Uncharacterized protein</fullName>
    </submittedName>
</protein>
<proteinExistence type="predicted"/>
<dbReference type="EMBL" id="QOHO01000064">
    <property type="protein sequence ID" value="RFZ77329.1"/>
    <property type="molecule type" value="Genomic_DNA"/>
</dbReference>
<dbReference type="Proteomes" id="UP000260680">
    <property type="component" value="Unassembled WGS sequence"/>
</dbReference>
<dbReference type="AlphaFoldDB" id="A0A3E2N8J1"/>
<evidence type="ECO:0000313" key="2">
    <source>
        <dbReference type="Proteomes" id="UP000260680"/>
    </source>
</evidence>
<evidence type="ECO:0000313" key="1">
    <source>
        <dbReference type="EMBL" id="RFZ77329.1"/>
    </source>
</evidence>
<sequence>MIEFEKVIQIKDFLSKQWSDMFKRYLEILRDNNSNKFIENSVNDLRLLIGKMNVMLDGVGKKILSNDDSKEYEEVIELQNIITLASQVSEVYDLIDISLNDKVDRRRNIIDKLILSTKETIELKLWDNFRDANKEKIKDFFDYFIKNGVNLVYVDIHGGEKLVGILEICKNGKVKELLIKELIKDENYERLIYDKNKL</sequence>
<comment type="caution">
    <text evidence="1">The sequence shown here is derived from an EMBL/GenBank/DDBJ whole genome shotgun (WGS) entry which is preliminary data.</text>
</comment>
<name>A0A3E2N8J1_9FIRM</name>
<dbReference type="RefSeq" id="WP_117418598.1">
    <property type="nucleotide sequence ID" value="NZ_QOHO01000064.1"/>
</dbReference>
<gene>
    <name evidence="1" type="ORF">DS742_19260</name>
</gene>
<accession>A0A3E2N8J1</accession>
<organism evidence="1 2">
    <name type="scientific">Lacrimispora amygdalina</name>
    <dbReference type="NCBI Taxonomy" id="253257"/>
    <lineage>
        <taxon>Bacteria</taxon>
        <taxon>Bacillati</taxon>
        <taxon>Bacillota</taxon>
        <taxon>Clostridia</taxon>
        <taxon>Lachnospirales</taxon>
        <taxon>Lachnospiraceae</taxon>
        <taxon>Lacrimispora</taxon>
    </lineage>
</organism>